<name>A0A521BBU0_SACCC</name>
<dbReference type="RefSeq" id="WP_142532184.1">
    <property type="nucleotide sequence ID" value="NZ_FXTB01000001.1"/>
</dbReference>
<dbReference type="InterPro" id="IPR046357">
    <property type="entry name" value="PPIase_dom_sf"/>
</dbReference>
<dbReference type="OrthoDB" id="9814548at2"/>
<dbReference type="AlphaFoldDB" id="A0A521BBU0"/>
<dbReference type="GO" id="GO:0003755">
    <property type="term" value="F:peptidyl-prolyl cis-trans isomerase activity"/>
    <property type="evidence" value="ECO:0007669"/>
    <property type="project" value="UniProtKB-UniRule"/>
</dbReference>
<comment type="similarity">
    <text evidence="4">Belongs to the FKBP-type PPIase family.</text>
</comment>
<keyword evidence="2 3" id="KW-0697">Rotamase</keyword>
<protein>
    <recommendedName>
        <fullName evidence="4">Peptidyl-prolyl cis-trans isomerase</fullName>
        <ecNumber evidence="4">5.2.1.8</ecNumber>
    </recommendedName>
</protein>
<organism evidence="6 7">
    <name type="scientific">Saccharicrinis carchari</name>
    <dbReference type="NCBI Taxonomy" id="1168039"/>
    <lineage>
        <taxon>Bacteria</taxon>
        <taxon>Pseudomonadati</taxon>
        <taxon>Bacteroidota</taxon>
        <taxon>Bacteroidia</taxon>
        <taxon>Marinilabiliales</taxon>
        <taxon>Marinilabiliaceae</taxon>
        <taxon>Saccharicrinis</taxon>
    </lineage>
</organism>
<dbReference type="PROSITE" id="PS50059">
    <property type="entry name" value="FKBP_PPIASE"/>
    <property type="match status" value="1"/>
</dbReference>
<dbReference type="InterPro" id="IPR001179">
    <property type="entry name" value="PPIase_FKBP_dom"/>
</dbReference>
<dbReference type="Pfam" id="PF00254">
    <property type="entry name" value="FKBP_C"/>
    <property type="match status" value="1"/>
</dbReference>
<evidence type="ECO:0000256" key="3">
    <source>
        <dbReference type="PROSITE-ProRule" id="PRU00277"/>
    </source>
</evidence>
<evidence type="ECO:0000256" key="4">
    <source>
        <dbReference type="RuleBase" id="RU003915"/>
    </source>
</evidence>
<dbReference type="EMBL" id="FXTB01000001">
    <property type="protein sequence ID" value="SMO44553.1"/>
    <property type="molecule type" value="Genomic_DNA"/>
</dbReference>
<sequence>MKNTLLIILTLALALGSCKKEESVMEKDDKTIQKYLDSNDITTAIKDPSGVYIQHIKEGTGESPILSDNIKVKYELYNLPSDTRVPQTDDPITFKLSELILGWQIGIPYMKKGGAAYLYVPSSYAYRDGKVLKFKITLIDF</sequence>
<evidence type="ECO:0000259" key="5">
    <source>
        <dbReference type="PROSITE" id="PS50059"/>
    </source>
</evidence>
<evidence type="ECO:0000256" key="2">
    <source>
        <dbReference type="ARBA" id="ARBA00023110"/>
    </source>
</evidence>
<dbReference type="EC" id="5.2.1.8" evidence="4"/>
<evidence type="ECO:0000313" key="7">
    <source>
        <dbReference type="Proteomes" id="UP000319040"/>
    </source>
</evidence>
<evidence type="ECO:0000256" key="1">
    <source>
        <dbReference type="ARBA" id="ARBA00000971"/>
    </source>
</evidence>
<gene>
    <name evidence="6" type="ORF">SAMN06265379_101860</name>
</gene>
<dbReference type="SUPFAM" id="SSF54534">
    <property type="entry name" value="FKBP-like"/>
    <property type="match status" value="1"/>
</dbReference>
<evidence type="ECO:0000313" key="6">
    <source>
        <dbReference type="EMBL" id="SMO44553.1"/>
    </source>
</evidence>
<accession>A0A521BBU0</accession>
<dbReference type="PROSITE" id="PS51257">
    <property type="entry name" value="PROKAR_LIPOPROTEIN"/>
    <property type="match status" value="1"/>
</dbReference>
<comment type="catalytic activity">
    <reaction evidence="1 3 4">
        <text>[protein]-peptidylproline (omega=180) = [protein]-peptidylproline (omega=0)</text>
        <dbReference type="Rhea" id="RHEA:16237"/>
        <dbReference type="Rhea" id="RHEA-COMP:10747"/>
        <dbReference type="Rhea" id="RHEA-COMP:10748"/>
        <dbReference type="ChEBI" id="CHEBI:83833"/>
        <dbReference type="ChEBI" id="CHEBI:83834"/>
        <dbReference type="EC" id="5.2.1.8"/>
    </reaction>
</comment>
<proteinExistence type="inferred from homology"/>
<feature type="domain" description="PPIase FKBP-type" evidence="5">
    <location>
        <begin position="67"/>
        <end position="126"/>
    </location>
</feature>
<dbReference type="Gene3D" id="3.10.50.40">
    <property type="match status" value="1"/>
</dbReference>
<reference evidence="6 7" key="1">
    <citation type="submission" date="2017-05" db="EMBL/GenBank/DDBJ databases">
        <authorList>
            <person name="Varghese N."/>
            <person name="Submissions S."/>
        </authorList>
    </citation>
    <scope>NUCLEOTIDE SEQUENCE [LARGE SCALE GENOMIC DNA]</scope>
    <source>
        <strain evidence="6 7">DSM 27040</strain>
    </source>
</reference>
<keyword evidence="3 4" id="KW-0413">Isomerase</keyword>
<dbReference type="Proteomes" id="UP000319040">
    <property type="component" value="Unassembled WGS sequence"/>
</dbReference>
<keyword evidence="7" id="KW-1185">Reference proteome</keyword>